<protein>
    <recommendedName>
        <fullName evidence="3">Carboxylic ester hydrolase</fullName>
        <ecNumber evidence="3">3.1.1.-</ecNumber>
    </recommendedName>
</protein>
<keyword evidence="2 3" id="KW-0378">Hydrolase</keyword>
<dbReference type="InterPro" id="IPR029058">
    <property type="entry name" value="AB_hydrolase_fold"/>
</dbReference>
<evidence type="ECO:0000313" key="5">
    <source>
        <dbReference type="EMBL" id="KEQ94068.1"/>
    </source>
</evidence>
<dbReference type="PANTHER" id="PTHR43918">
    <property type="entry name" value="ACETYLCHOLINESTERASE"/>
    <property type="match status" value="1"/>
</dbReference>
<dbReference type="ESTHER" id="9pezi-a0a074y8g8">
    <property type="family name" value="Fungal_carboxylesterase_lipase"/>
</dbReference>
<comment type="similarity">
    <text evidence="1 3">Belongs to the type-B carboxylesterase/lipase family.</text>
</comment>
<keyword evidence="6" id="KW-1185">Reference proteome</keyword>
<dbReference type="EC" id="3.1.1.-" evidence="3"/>
<proteinExistence type="inferred from homology"/>
<evidence type="ECO:0000256" key="3">
    <source>
        <dbReference type="RuleBase" id="RU361235"/>
    </source>
</evidence>
<accession>A0A074Y8G8</accession>
<evidence type="ECO:0000256" key="2">
    <source>
        <dbReference type="ARBA" id="ARBA00022801"/>
    </source>
</evidence>
<dbReference type="OMA" id="CPIRYVA"/>
<dbReference type="Pfam" id="PF00135">
    <property type="entry name" value="COesterase"/>
    <property type="match status" value="1"/>
</dbReference>
<dbReference type="Proteomes" id="UP000030641">
    <property type="component" value="Unassembled WGS sequence"/>
</dbReference>
<dbReference type="PANTHER" id="PTHR43918:SF4">
    <property type="entry name" value="CARBOXYLIC ESTER HYDROLASE"/>
    <property type="match status" value="1"/>
</dbReference>
<dbReference type="AlphaFoldDB" id="A0A074Y8G8"/>
<feature type="chain" id="PRO_5005104634" description="Carboxylic ester hydrolase" evidence="3">
    <location>
        <begin position="17"/>
        <end position="564"/>
    </location>
</feature>
<reference evidence="5 6" key="1">
    <citation type="journal article" date="2014" name="BMC Genomics">
        <title>Genome sequencing of four Aureobasidium pullulans varieties: biotechnological potential, stress tolerance, and description of new species.</title>
        <authorList>
            <person name="Gostin Ar C."/>
            <person name="Ohm R.A."/>
            <person name="Kogej T."/>
            <person name="Sonjak S."/>
            <person name="Turk M."/>
            <person name="Zajc J."/>
            <person name="Zalar P."/>
            <person name="Grube M."/>
            <person name="Sun H."/>
            <person name="Han J."/>
            <person name="Sharma A."/>
            <person name="Chiniquy J."/>
            <person name="Ngan C.Y."/>
            <person name="Lipzen A."/>
            <person name="Barry K."/>
            <person name="Grigoriev I.V."/>
            <person name="Gunde-Cimerman N."/>
        </authorList>
    </citation>
    <scope>NUCLEOTIDE SEQUENCE [LARGE SCALE GENOMIC DNA]</scope>
    <source>
        <strain evidence="5 6">EXF-2481</strain>
    </source>
</reference>
<organism evidence="5 6">
    <name type="scientific">Aureobasidium subglaciale (strain EXF-2481)</name>
    <name type="common">Aureobasidium pullulans var. subglaciale</name>
    <dbReference type="NCBI Taxonomy" id="1043005"/>
    <lineage>
        <taxon>Eukaryota</taxon>
        <taxon>Fungi</taxon>
        <taxon>Dikarya</taxon>
        <taxon>Ascomycota</taxon>
        <taxon>Pezizomycotina</taxon>
        <taxon>Dothideomycetes</taxon>
        <taxon>Dothideomycetidae</taxon>
        <taxon>Dothideales</taxon>
        <taxon>Saccotheciaceae</taxon>
        <taxon>Aureobasidium</taxon>
    </lineage>
</organism>
<dbReference type="EMBL" id="KL584763">
    <property type="protein sequence ID" value="KEQ94068.1"/>
    <property type="molecule type" value="Genomic_DNA"/>
</dbReference>
<name>A0A074Y8G8_AURSE</name>
<dbReference type="Gene3D" id="3.40.50.1820">
    <property type="entry name" value="alpha/beta hydrolase"/>
    <property type="match status" value="1"/>
</dbReference>
<dbReference type="STRING" id="1043005.A0A074Y8G8"/>
<dbReference type="GeneID" id="25369456"/>
<feature type="domain" description="Carboxylesterase type B" evidence="4">
    <location>
        <begin position="26"/>
        <end position="486"/>
    </location>
</feature>
<feature type="signal peptide" evidence="3">
    <location>
        <begin position="1"/>
        <end position="16"/>
    </location>
</feature>
<dbReference type="GO" id="GO:0052689">
    <property type="term" value="F:carboxylic ester hydrolase activity"/>
    <property type="evidence" value="ECO:0007669"/>
    <property type="project" value="TreeGrafter"/>
</dbReference>
<evidence type="ECO:0000313" key="6">
    <source>
        <dbReference type="Proteomes" id="UP000030641"/>
    </source>
</evidence>
<dbReference type="PROSITE" id="PS00941">
    <property type="entry name" value="CARBOXYLESTERASE_B_2"/>
    <property type="match status" value="1"/>
</dbReference>
<dbReference type="HOGENOM" id="CLU_006586_15_0_1"/>
<evidence type="ECO:0000256" key="1">
    <source>
        <dbReference type="ARBA" id="ARBA00005964"/>
    </source>
</evidence>
<dbReference type="OrthoDB" id="408631at2759"/>
<sequence length="564" mass="60564">MRQFFLWTSIVGLASAHASGSSYNGPTARIENGLVIGTTTSLPAATAIVNKFLGIPFAQSPPERFSPPRPACQVSTINATAWKPACIQQFNYPLVAQQFTELVFNNPPPQESEDCLYLNVYAPATEPDSRKGRTVMFWIYGGSLEFGNAGQPAYDGSHLAGYEDVVVVTTNYRTNVFGFPSSPELPLTGHNLGFLDQRFALEWVQRNIYAFGGDPDKVTIFGESAGAFSVDSLLTSFPKNSTPPFRGAILQSGQYSYRPQLMVDNKPAWYNLSGELGCPGSFSSNLSCVRAANATTIQRIIEVNSLVFSPIPDNVTLVSNPAQRRVLGEIAKIPVLGGTNAQEGRVFEVGTTNLTTFLNGFFGSVPSIIPLVEKAYPLAANSSQTPYDVASQIFTDYYFQCSQALWANASAASGIPTWRYYFNASFANTQLFPNLGVYHSSEIPLVFSTYPTYNITTQEYALSRYMRSAWATFAKNPANGPGWNAVGTGAAGVILSTASDGLLGGVLTDSYASVEQGAWDLGILGDVGGVKGSGVTVLPQSTVDGNCALFVPLYEAIVKLNSGS</sequence>
<dbReference type="PROSITE" id="PS00122">
    <property type="entry name" value="CARBOXYLESTERASE_B_1"/>
    <property type="match status" value="1"/>
</dbReference>
<dbReference type="RefSeq" id="XP_013342464.1">
    <property type="nucleotide sequence ID" value="XM_013487010.1"/>
</dbReference>
<evidence type="ECO:0000259" key="4">
    <source>
        <dbReference type="Pfam" id="PF00135"/>
    </source>
</evidence>
<dbReference type="InterPro" id="IPR019819">
    <property type="entry name" value="Carboxylesterase_B_CS"/>
</dbReference>
<dbReference type="SUPFAM" id="SSF53474">
    <property type="entry name" value="alpha/beta-Hydrolases"/>
    <property type="match status" value="1"/>
</dbReference>
<dbReference type="InterPro" id="IPR019826">
    <property type="entry name" value="Carboxylesterase_B_AS"/>
</dbReference>
<keyword evidence="3" id="KW-0732">Signal</keyword>
<gene>
    <name evidence="5" type="ORF">AUEXF2481DRAFT_6126</name>
</gene>
<dbReference type="InterPro" id="IPR050654">
    <property type="entry name" value="AChE-related_enzymes"/>
</dbReference>
<dbReference type="InterPro" id="IPR002018">
    <property type="entry name" value="CarbesteraseB"/>
</dbReference>
<dbReference type="InParanoid" id="A0A074Y8G8"/>